<dbReference type="EMBL" id="CM007376">
    <property type="protein sequence ID" value="OIV95998.1"/>
    <property type="molecule type" value="Genomic_DNA"/>
</dbReference>
<dbReference type="InterPro" id="IPR002913">
    <property type="entry name" value="START_lipid-bd_dom"/>
</dbReference>
<dbReference type="STRING" id="3871.A0A4P1QVV3"/>
<evidence type="ECO:0000256" key="4">
    <source>
        <dbReference type="ARBA" id="ARBA00023015"/>
    </source>
</evidence>
<dbReference type="FunFam" id="1.10.10.60:FF:000197">
    <property type="entry name" value="Homeobox-leucine zipper protein REVOLUTA"/>
    <property type="match status" value="1"/>
</dbReference>
<dbReference type="GO" id="GO:0003677">
    <property type="term" value="F:DNA binding"/>
    <property type="evidence" value="ECO:0007669"/>
    <property type="project" value="UniProtKB-UniRule"/>
</dbReference>
<dbReference type="InterPro" id="IPR044830">
    <property type="entry name" value="HD-Zip_III"/>
</dbReference>
<dbReference type="SUPFAM" id="SSF55961">
    <property type="entry name" value="Bet v1-like"/>
    <property type="match status" value="1"/>
</dbReference>
<dbReference type="GO" id="GO:0030154">
    <property type="term" value="P:cell differentiation"/>
    <property type="evidence" value="ECO:0007669"/>
    <property type="project" value="UniProtKB-KW"/>
</dbReference>
<comment type="subcellular location">
    <subcellularLocation>
        <location evidence="1 10 11">Nucleus</location>
    </subcellularLocation>
</comment>
<dbReference type="GO" id="GO:0003700">
    <property type="term" value="F:DNA-binding transcription factor activity"/>
    <property type="evidence" value="ECO:0007669"/>
    <property type="project" value="InterPro"/>
</dbReference>
<keyword evidence="3" id="KW-0221">Differentiation</keyword>
<dbReference type="PANTHER" id="PTHR45950:SF7">
    <property type="entry name" value="HOMEOBOX-LEUCINE ZIPPER PROTEIN ATHB-14"/>
    <property type="match status" value="1"/>
</dbReference>
<dbReference type="InterPro" id="IPR001356">
    <property type="entry name" value="HD"/>
</dbReference>
<dbReference type="CDD" id="cd08875">
    <property type="entry name" value="START_ArGLABRA2_like"/>
    <property type="match status" value="1"/>
</dbReference>
<dbReference type="PROSITE" id="PS50848">
    <property type="entry name" value="START"/>
    <property type="match status" value="1"/>
</dbReference>
<evidence type="ECO:0000256" key="9">
    <source>
        <dbReference type="ARBA" id="ARBA00023242"/>
    </source>
</evidence>
<keyword evidence="5" id="KW-0175">Coiled coil</keyword>
<dbReference type="Gramene" id="OIV95998">
    <property type="protein sequence ID" value="OIV95998"/>
    <property type="gene ID" value="TanjilG_27102"/>
</dbReference>
<dbReference type="Proteomes" id="UP000188354">
    <property type="component" value="Chromosome LG16"/>
</dbReference>
<evidence type="ECO:0000256" key="5">
    <source>
        <dbReference type="ARBA" id="ARBA00023054"/>
    </source>
</evidence>
<protein>
    <recommendedName>
        <fullName evidence="16">Homeobox domain-containing protein</fullName>
    </recommendedName>
</protein>
<evidence type="ECO:0000313" key="15">
    <source>
        <dbReference type="Proteomes" id="UP000188354"/>
    </source>
</evidence>
<dbReference type="Pfam" id="PF01852">
    <property type="entry name" value="START"/>
    <property type="match status" value="1"/>
</dbReference>
<dbReference type="Pfam" id="PF00046">
    <property type="entry name" value="Homeodomain"/>
    <property type="match status" value="1"/>
</dbReference>
<evidence type="ECO:0000256" key="3">
    <source>
        <dbReference type="ARBA" id="ARBA00022782"/>
    </source>
</evidence>
<accession>A0A4P1QVV3</accession>
<evidence type="ECO:0008006" key="16">
    <source>
        <dbReference type="Google" id="ProtNLM"/>
    </source>
</evidence>
<dbReference type="InterPro" id="IPR009057">
    <property type="entry name" value="Homeodomain-like_sf"/>
</dbReference>
<dbReference type="InterPro" id="IPR023393">
    <property type="entry name" value="START-like_dom_sf"/>
</dbReference>
<dbReference type="CDD" id="cd14686">
    <property type="entry name" value="bZIP"/>
    <property type="match status" value="1"/>
</dbReference>
<feature type="domain" description="START" evidence="13">
    <location>
        <begin position="157"/>
        <end position="358"/>
    </location>
</feature>
<dbReference type="SUPFAM" id="SSF46689">
    <property type="entry name" value="Homeodomain-like"/>
    <property type="match status" value="1"/>
</dbReference>
<evidence type="ECO:0000256" key="7">
    <source>
        <dbReference type="ARBA" id="ARBA00023155"/>
    </source>
</evidence>
<evidence type="ECO:0000256" key="1">
    <source>
        <dbReference type="ARBA" id="ARBA00004123"/>
    </source>
</evidence>
<evidence type="ECO:0000259" key="13">
    <source>
        <dbReference type="PROSITE" id="PS50848"/>
    </source>
</evidence>
<dbReference type="PROSITE" id="PS50071">
    <property type="entry name" value="HOMEOBOX_2"/>
    <property type="match status" value="1"/>
</dbReference>
<dbReference type="GO" id="GO:0008289">
    <property type="term" value="F:lipid binding"/>
    <property type="evidence" value="ECO:0007669"/>
    <property type="project" value="InterPro"/>
</dbReference>
<evidence type="ECO:0000256" key="6">
    <source>
        <dbReference type="ARBA" id="ARBA00023125"/>
    </source>
</evidence>
<dbReference type="SMART" id="SM00234">
    <property type="entry name" value="START"/>
    <property type="match status" value="1"/>
</dbReference>
<keyword evidence="15" id="KW-1185">Reference proteome</keyword>
<dbReference type="SMART" id="SM00389">
    <property type="entry name" value="HOX"/>
    <property type="match status" value="1"/>
</dbReference>
<evidence type="ECO:0000256" key="11">
    <source>
        <dbReference type="RuleBase" id="RU000682"/>
    </source>
</evidence>
<evidence type="ECO:0000256" key="10">
    <source>
        <dbReference type="PROSITE-ProRule" id="PRU00108"/>
    </source>
</evidence>
<evidence type="ECO:0000256" key="2">
    <source>
        <dbReference type="ARBA" id="ARBA00010338"/>
    </source>
</evidence>
<keyword evidence="6 10" id="KW-0238">DNA-binding</keyword>
<evidence type="ECO:0000313" key="14">
    <source>
        <dbReference type="EMBL" id="OIV95998.1"/>
    </source>
</evidence>
<keyword evidence="9 10" id="KW-0539">Nucleus</keyword>
<evidence type="ECO:0000259" key="12">
    <source>
        <dbReference type="PROSITE" id="PS50071"/>
    </source>
</evidence>
<dbReference type="PANTHER" id="PTHR45950">
    <property type="entry name" value="HOMEOBOX-LEUCINE ZIPPER PROTEIN ATHB-14"/>
    <property type="match status" value="1"/>
</dbReference>
<keyword evidence="8" id="KW-0804">Transcription</keyword>
<dbReference type="AlphaFoldDB" id="A0A4P1QVV3"/>
<keyword evidence="7 10" id="KW-0371">Homeobox</keyword>
<feature type="DNA-binding region" description="Homeobox" evidence="10">
    <location>
        <begin position="14"/>
        <end position="77"/>
    </location>
</feature>
<gene>
    <name evidence="14" type="ORF">TanjilG_27102</name>
</gene>
<evidence type="ECO:0000256" key="8">
    <source>
        <dbReference type="ARBA" id="ARBA00023163"/>
    </source>
</evidence>
<dbReference type="Gene3D" id="3.30.530.20">
    <property type="match status" value="1"/>
</dbReference>
<sequence>MALSMHKDNNNIMDSSKYVRYTPEQVEALERVYAECPKPSSLRRQQLIRECPILSNIEPKQIKVWFQNRRCREKQRKEASRLQTVNRKLSAMNKLLMEENDRLQKQVSHLVYENGYMKQQITTVSAATTTDNSCESVVMTAQNQQQNITPHQHPQRDANNPAGLLAIAEETLAEFLSKATGTAVDWVQMIGMKPGPDSIGIVAVSRNCSGVAARACGLVSLEPTKVAEILKDRLSWYRDCRCLDVLSIAPTGNGGTIELMYMQTYAPTTLAAARDFWTLRYTTSLEDGSLVICERSLTTSTGGPTGPPSSNFVRAEMLPSGYLIRPCDGGGSIIHIVDHIDLDVWSVPEVLRPLYESSKILAQKLTIAALQHIRQIAQESSGEIQYGGGRQPAVLRTLSQRLCRGFNDAVNGFVDDGWSLLGNDGVDDVTIAVNSTPNKFFGSQYNSSMFPSFGGGVLCAKASMLLQVWSVPEVLRPLYESSKILAQKLTIAALQHIRQIAQESSGEIQYGGGRQPAVLRTLSQRLCRGFNDAVNGFVDDGWSLLGNDGVDDVTIAVNSTPNKFFGSQYNSSMFPSFGGGVLCAKASMLLQNVPPPLLVRFLREHRSEWADYGVDAYSAACHKASPYAVPSARPADFPTSQIILPLAHTIEHEEFLEVVRIEGHAFPPDDVSLARDMYLLQLCSGIDENSIGACAQLVFAPIDESFADDAPLLPSGFHVIPLAPKTDAPANTRTLDLASTLEVGSGSIRPAGETDYNLRSVLTIAFQFTFENHLRDNVAAMARQYVRSVVGSVQRVAMAIAPARLSTQLVPKSLPGSPEALTLARWICRSYRIHTGAELFRVESTSGDAILKQLWHHSDAIMCCSVKTNASPVFTFANQAGLDMLETTLVALQDIMLDKVLDEAGRKVLCSEFSNIMQQGFAYLPSGICVSSMNRPVSYEQAIAWKVLNDDDSNHCLAFMFMNWSFV</sequence>
<keyword evidence="4" id="KW-0805">Transcription regulation</keyword>
<organism evidence="14 15">
    <name type="scientific">Lupinus angustifolius</name>
    <name type="common">Narrow-leaved blue lupine</name>
    <dbReference type="NCBI Taxonomy" id="3871"/>
    <lineage>
        <taxon>Eukaryota</taxon>
        <taxon>Viridiplantae</taxon>
        <taxon>Streptophyta</taxon>
        <taxon>Embryophyta</taxon>
        <taxon>Tracheophyta</taxon>
        <taxon>Spermatophyta</taxon>
        <taxon>Magnoliopsida</taxon>
        <taxon>eudicotyledons</taxon>
        <taxon>Gunneridae</taxon>
        <taxon>Pentapetalae</taxon>
        <taxon>rosids</taxon>
        <taxon>fabids</taxon>
        <taxon>Fabales</taxon>
        <taxon>Fabaceae</taxon>
        <taxon>Papilionoideae</taxon>
        <taxon>50 kb inversion clade</taxon>
        <taxon>genistoids sensu lato</taxon>
        <taxon>core genistoids</taxon>
        <taxon>Genisteae</taxon>
        <taxon>Lupinus</taxon>
    </lineage>
</organism>
<comment type="similarity">
    <text evidence="2">Belongs to the HD-ZIP homeobox family. Class III subfamily.</text>
</comment>
<dbReference type="InterPro" id="IPR013978">
    <property type="entry name" value="MEKHLA"/>
</dbReference>
<dbReference type="Gene3D" id="1.10.10.60">
    <property type="entry name" value="Homeodomain-like"/>
    <property type="match status" value="1"/>
</dbReference>
<dbReference type="Pfam" id="PF08670">
    <property type="entry name" value="MEKHLA"/>
    <property type="match status" value="1"/>
</dbReference>
<dbReference type="GO" id="GO:0005634">
    <property type="term" value="C:nucleus"/>
    <property type="evidence" value="ECO:0007669"/>
    <property type="project" value="UniProtKB-SubCell"/>
</dbReference>
<name>A0A4P1QVV3_LUPAN</name>
<reference evidence="14 15" key="1">
    <citation type="journal article" date="2017" name="Plant Biotechnol. J.">
        <title>A comprehensive draft genome sequence for lupin (Lupinus angustifolius), an emerging health food: insights into plant-microbe interactions and legume evolution.</title>
        <authorList>
            <person name="Hane J.K."/>
            <person name="Ming Y."/>
            <person name="Kamphuis L.G."/>
            <person name="Nelson M.N."/>
            <person name="Garg G."/>
            <person name="Atkins C.A."/>
            <person name="Bayer P.E."/>
            <person name="Bravo A."/>
            <person name="Bringans S."/>
            <person name="Cannon S."/>
            <person name="Edwards D."/>
            <person name="Foley R."/>
            <person name="Gao L.L."/>
            <person name="Harrison M.J."/>
            <person name="Huang W."/>
            <person name="Hurgobin B."/>
            <person name="Li S."/>
            <person name="Liu C.W."/>
            <person name="McGrath A."/>
            <person name="Morahan G."/>
            <person name="Murray J."/>
            <person name="Weller J."/>
            <person name="Jian J."/>
            <person name="Singh K.B."/>
        </authorList>
    </citation>
    <scope>NUCLEOTIDE SEQUENCE [LARGE SCALE GENOMIC DNA]</scope>
    <source>
        <strain evidence="15">cv. Tanjil</strain>
        <tissue evidence="14">Whole plant</tissue>
    </source>
</reference>
<proteinExistence type="inferred from homology"/>
<feature type="domain" description="Homeobox" evidence="12">
    <location>
        <begin position="12"/>
        <end position="76"/>
    </location>
</feature>
<dbReference type="CDD" id="cd00086">
    <property type="entry name" value="homeodomain"/>
    <property type="match status" value="1"/>
</dbReference>